<accession>A0ABU8MTT9</accession>
<sequence length="276" mass="30458">MSIERPASPKAPATIDRTRASIARVYDCALGGKDNFEADREVVEKLKLVAPEVEQFTVDHRQFLIRVTRFIAGQTGIRQFLDLGSGLPTAENTHQAAQRIAPESRVVYVDNDPSVVAHGRALLEENELTRFSPADLTKPEEVLADPIVRDLLDFGQPLALLQLGTLHHYVGERPPADIMKTYIDALPSGSYVALSHFYDPQDENSALARRMEDVFVHSPLGSGVFRTQDEILEMMAGLELVPPGFSLVSEWWPDGPRLNPLSPAQKCLAGVVGRKP</sequence>
<dbReference type="EC" id="2.1.1.-" evidence="1"/>
<dbReference type="Gene3D" id="3.40.50.150">
    <property type="entry name" value="Vaccinia Virus protein VP39"/>
    <property type="match status" value="1"/>
</dbReference>
<keyword evidence="1" id="KW-0489">Methyltransferase</keyword>
<dbReference type="SUPFAM" id="SSF53335">
    <property type="entry name" value="S-adenosyl-L-methionine-dependent methyltransferases"/>
    <property type="match status" value="1"/>
</dbReference>
<comment type="caution">
    <text evidence="1">The sequence shown here is derived from an EMBL/GenBank/DDBJ whole genome shotgun (WGS) entry which is preliminary data.</text>
</comment>
<dbReference type="InterPro" id="IPR029063">
    <property type="entry name" value="SAM-dependent_MTases_sf"/>
</dbReference>
<dbReference type="EMBL" id="JBBEGN010000009">
    <property type="protein sequence ID" value="MEJ2869828.1"/>
    <property type="molecule type" value="Genomic_DNA"/>
</dbReference>
<dbReference type="Proteomes" id="UP001385809">
    <property type="component" value="Unassembled WGS sequence"/>
</dbReference>
<proteinExistence type="predicted"/>
<evidence type="ECO:0000313" key="2">
    <source>
        <dbReference type="Proteomes" id="UP001385809"/>
    </source>
</evidence>
<protein>
    <submittedName>
        <fullName evidence="1">SAM-dependent methyltransferase</fullName>
        <ecNumber evidence="1">2.1.1.-</ecNumber>
    </submittedName>
</protein>
<organism evidence="1 2">
    <name type="scientific">Actinomycetospora aurantiaca</name>
    <dbReference type="NCBI Taxonomy" id="3129233"/>
    <lineage>
        <taxon>Bacteria</taxon>
        <taxon>Bacillati</taxon>
        <taxon>Actinomycetota</taxon>
        <taxon>Actinomycetes</taxon>
        <taxon>Pseudonocardiales</taxon>
        <taxon>Pseudonocardiaceae</taxon>
        <taxon>Actinomycetospora</taxon>
    </lineage>
</organism>
<dbReference type="GO" id="GO:0032259">
    <property type="term" value="P:methylation"/>
    <property type="evidence" value="ECO:0007669"/>
    <property type="project" value="UniProtKB-KW"/>
</dbReference>
<reference evidence="1 2" key="1">
    <citation type="submission" date="2024-03" db="EMBL/GenBank/DDBJ databases">
        <title>Actinomycetospora sp. OC33-EN08, a novel actinomycete isolated from wild orchid (Aerides multiflora).</title>
        <authorList>
            <person name="Suriyachadkun C."/>
        </authorList>
    </citation>
    <scope>NUCLEOTIDE SEQUENCE [LARGE SCALE GENOMIC DNA]</scope>
    <source>
        <strain evidence="1 2">OC33-EN08</strain>
    </source>
</reference>
<dbReference type="Pfam" id="PF04672">
    <property type="entry name" value="Methyltransf_19"/>
    <property type="match status" value="1"/>
</dbReference>
<dbReference type="RefSeq" id="WP_337696405.1">
    <property type="nucleotide sequence ID" value="NZ_JBBEGN010000009.1"/>
</dbReference>
<name>A0ABU8MTT9_9PSEU</name>
<keyword evidence="2" id="KW-1185">Reference proteome</keyword>
<dbReference type="InterPro" id="IPR006764">
    <property type="entry name" value="SAM_dep_MeTrfase_SAV2177_type"/>
</dbReference>
<evidence type="ECO:0000313" key="1">
    <source>
        <dbReference type="EMBL" id="MEJ2869828.1"/>
    </source>
</evidence>
<keyword evidence="1" id="KW-0808">Transferase</keyword>
<gene>
    <name evidence="1" type="ORF">WCD74_18820</name>
</gene>
<dbReference type="PIRSF" id="PIRSF017393">
    <property type="entry name" value="MTase_SAV2177"/>
    <property type="match status" value="1"/>
</dbReference>
<dbReference type="GO" id="GO:0008168">
    <property type="term" value="F:methyltransferase activity"/>
    <property type="evidence" value="ECO:0007669"/>
    <property type="project" value="UniProtKB-KW"/>
</dbReference>